<dbReference type="RefSeq" id="WP_230340179.1">
    <property type="nucleotide sequence ID" value="NZ_CP069798.1"/>
</dbReference>
<name>A0A892ZJS8_9NEIS</name>
<evidence type="ECO:0000313" key="1">
    <source>
        <dbReference type="EMBL" id="QRQ82883.1"/>
    </source>
</evidence>
<protein>
    <submittedName>
        <fullName evidence="1">Uncharacterized protein</fullName>
    </submittedName>
</protein>
<reference evidence="1" key="1">
    <citation type="submission" date="2021-02" db="EMBL/GenBank/DDBJ databases">
        <title>Neisseriaceae sp. 26B isolated from the cloaca of a Common Toad-headed Turtle (Mesoclemmys nasuta).</title>
        <authorList>
            <person name="Spergser J."/>
            <person name="Busse H.-J."/>
        </authorList>
    </citation>
    <scope>NUCLEOTIDE SEQUENCE</scope>
    <source>
        <strain evidence="1">26B</strain>
    </source>
</reference>
<evidence type="ECO:0000313" key="2">
    <source>
        <dbReference type="Proteomes" id="UP000653156"/>
    </source>
</evidence>
<gene>
    <name evidence="1" type="ORF">JQU52_05770</name>
</gene>
<proteinExistence type="predicted"/>
<dbReference type="AlphaFoldDB" id="A0A892ZJS8"/>
<keyword evidence="2" id="KW-1185">Reference proteome</keyword>
<dbReference type="Proteomes" id="UP000653156">
    <property type="component" value="Chromosome"/>
</dbReference>
<dbReference type="KEGG" id="ptes:JQU52_05770"/>
<sequence length="56" mass="6173">MIYAITGAVGVGKTRNMQRLLNDHYGRMAPNPVVYVANADSNHEVGFICSNPRHLC</sequence>
<accession>A0A892ZJS8</accession>
<organism evidence="1 2">
    <name type="scientific">Paralysiella testudinis</name>
    <dbReference type="NCBI Taxonomy" id="2809020"/>
    <lineage>
        <taxon>Bacteria</taxon>
        <taxon>Pseudomonadati</taxon>
        <taxon>Pseudomonadota</taxon>
        <taxon>Betaproteobacteria</taxon>
        <taxon>Neisseriales</taxon>
        <taxon>Neisseriaceae</taxon>
        <taxon>Paralysiella</taxon>
    </lineage>
</organism>
<dbReference type="EMBL" id="CP069798">
    <property type="protein sequence ID" value="QRQ82883.1"/>
    <property type="molecule type" value="Genomic_DNA"/>
</dbReference>